<dbReference type="OrthoDB" id="9779233at2"/>
<dbReference type="Pfam" id="PF06966">
    <property type="entry name" value="DUF1295"/>
    <property type="match status" value="1"/>
</dbReference>
<dbReference type="AlphaFoldDB" id="A0A1G6BJS8"/>
<dbReference type="RefSeq" id="WP_090875837.1">
    <property type="nucleotide sequence ID" value="NZ_FMXQ01000003.1"/>
</dbReference>
<dbReference type="InterPro" id="IPR010721">
    <property type="entry name" value="UstE-like"/>
</dbReference>
<protein>
    <submittedName>
        <fullName evidence="2">Steroid 5-alpha reductase family enzyme</fullName>
    </submittedName>
</protein>
<keyword evidence="1" id="KW-1133">Transmembrane helix</keyword>
<organism evidence="2 3">
    <name type="scientific">Bauldia litoralis</name>
    <dbReference type="NCBI Taxonomy" id="665467"/>
    <lineage>
        <taxon>Bacteria</taxon>
        <taxon>Pseudomonadati</taxon>
        <taxon>Pseudomonadota</taxon>
        <taxon>Alphaproteobacteria</taxon>
        <taxon>Hyphomicrobiales</taxon>
        <taxon>Kaistiaceae</taxon>
        <taxon>Bauldia</taxon>
    </lineage>
</organism>
<dbReference type="EMBL" id="FMXQ01000003">
    <property type="protein sequence ID" value="SDB20911.1"/>
    <property type="molecule type" value="Genomic_DNA"/>
</dbReference>
<dbReference type="PROSITE" id="PS50244">
    <property type="entry name" value="S5A_REDUCTASE"/>
    <property type="match status" value="1"/>
</dbReference>
<dbReference type="GO" id="GO:0016020">
    <property type="term" value="C:membrane"/>
    <property type="evidence" value="ECO:0007669"/>
    <property type="project" value="TreeGrafter"/>
</dbReference>
<keyword evidence="3" id="KW-1185">Reference proteome</keyword>
<feature type="transmembrane region" description="Helical" evidence="1">
    <location>
        <begin position="121"/>
        <end position="140"/>
    </location>
</feature>
<name>A0A1G6BJS8_9HYPH</name>
<gene>
    <name evidence="2" type="ORF">SAMN02982931_01541</name>
</gene>
<dbReference type="PANTHER" id="PTHR32251">
    <property type="entry name" value="3-OXO-5-ALPHA-STEROID 4-DEHYDROGENASE"/>
    <property type="match status" value="1"/>
</dbReference>
<keyword evidence="1" id="KW-0812">Transmembrane</keyword>
<evidence type="ECO:0000256" key="1">
    <source>
        <dbReference type="SAM" id="Phobius"/>
    </source>
</evidence>
<feature type="transmembrane region" description="Helical" evidence="1">
    <location>
        <begin position="6"/>
        <end position="28"/>
    </location>
</feature>
<evidence type="ECO:0000313" key="2">
    <source>
        <dbReference type="EMBL" id="SDB20911.1"/>
    </source>
</evidence>
<proteinExistence type="predicted"/>
<evidence type="ECO:0000313" key="3">
    <source>
        <dbReference type="Proteomes" id="UP000199071"/>
    </source>
</evidence>
<reference evidence="2 3" key="1">
    <citation type="submission" date="2016-10" db="EMBL/GenBank/DDBJ databases">
        <authorList>
            <person name="de Groot N.N."/>
        </authorList>
    </citation>
    <scope>NUCLEOTIDE SEQUENCE [LARGE SCALE GENOMIC DNA]</scope>
    <source>
        <strain evidence="2 3">ATCC 35022</strain>
    </source>
</reference>
<dbReference type="STRING" id="665467.SAMN02982931_01541"/>
<accession>A0A1G6BJS8</accession>
<feature type="transmembrane region" description="Helical" evidence="1">
    <location>
        <begin position="193"/>
        <end position="210"/>
    </location>
</feature>
<dbReference type="Gene3D" id="1.20.120.1630">
    <property type="match status" value="1"/>
</dbReference>
<feature type="transmembrane region" description="Helical" evidence="1">
    <location>
        <begin position="40"/>
        <end position="59"/>
    </location>
</feature>
<feature type="transmembrane region" description="Helical" evidence="1">
    <location>
        <begin position="65"/>
        <end position="83"/>
    </location>
</feature>
<dbReference type="Proteomes" id="UP000199071">
    <property type="component" value="Unassembled WGS sequence"/>
</dbReference>
<dbReference type="PANTHER" id="PTHR32251:SF17">
    <property type="entry name" value="STEROID 5-ALPHA REDUCTASE C-TERMINAL DOMAIN-CONTAINING PROTEIN"/>
    <property type="match status" value="1"/>
</dbReference>
<feature type="transmembrane region" description="Helical" evidence="1">
    <location>
        <begin position="146"/>
        <end position="162"/>
    </location>
</feature>
<sequence length="275" mass="30069">MTTPQFFSALVLVAAGLSLAMAGSWLIWRRTGNSGWVDTIWSFAVGGVGIAGALAPFVLYGEPSLRQGLVIVLVAAWALRLGLHIASRSAGVADDPRYAQLAREWGTDAPRQMFWLVQKQALVSIPLALSIVLAAWNPVGLRLQDALGAAVLVIGIAGEAIADAQLRRFRRNTEDTSRVCDTGLWRWSRHPNYFFEWFGWLAYPLLAIDLGGAYPWGWLALAGPACMYWLLVHISGIPPLEAHMLARRGDAFRAYQARTSAFFPLPPRTKSGVVA</sequence>
<keyword evidence="1" id="KW-0472">Membrane</keyword>